<name>A0ABV6MNL2_9PSEU</name>
<feature type="domain" description="UspA" evidence="4">
    <location>
        <begin position="155"/>
        <end position="293"/>
    </location>
</feature>
<comment type="similarity">
    <text evidence="1">Belongs to the universal stress protein A family.</text>
</comment>
<dbReference type="InterPro" id="IPR006015">
    <property type="entry name" value="Universal_stress_UspA"/>
</dbReference>
<dbReference type="InterPro" id="IPR014729">
    <property type="entry name" value="Rossmann-like_a/b/a_fold"/>
</dbReference>
<organism evidence="5 6">
    <name type="scientific">Kutzneria chonburiensis</name>
    <dbReference type="NCBI Taxonomy" id="1483604"/>
    <lineage>
        <taxon>Bacteria</taxon>
        <taxon>Bacillati</taxon>
        <taxon>Actinomycetota</taxon>
        <taxon>Actinomycetes</taxon>
        <taxon>Pseudonocardiales</taxon>
        <taxon>Pseudonocardiaceae</taxon>
        <taxon>Kutzneria</taxon>
    </lineage>
</organism>
<dbReference type="Gene3D" id="3.40.50.620">
    <property type="entry name" value="HUPs"/>
    <property type="match status" value="2"/>
</dbReference>
<evidence type="ECO:0000313" key="6">
    <source>
        <dbReference type="Proteomes" id="UP001589810"/>
    </source>
</evidence>
<evidence type="ECO:0000259" key="4">
    <source>
        <dbReference type="Pfam" id="PF00582"/>
    </source>
</evidence>
<feature type="domain" description="UspA" evidence="4">
    <location>
        <begin position="8"/>
        <end position="146"/>
    </location>
</feature>
<evidence type="ECO:0000256" key="3">
    <source>
        <dbReference type="ARBA" id="ARBA00022840"/>
    </source>
</evidence>
<dbReference type="PANTHER" id="PTHR46268">
    <property type="entry name" value="STRESS RESPONSE PROTEIN NHAX"/>
    <property type="match status" value="1"/>
</dbReference>
<dbReference type="PRINTS" id="PR01438">
    <property type="entry name" value="UNVRSLSTRESS"/>
</dbReference>
<evidence type="ECO:0000313" key="5">
    <source>
        <dbReference type="EMBL" id="MFC0541866.1"/>
    </source>
</evidence>
<dbReference type="Proteomes" id="UP001589810">
    <property type="component" value="Unassembled WGS sequence"/>
</dbReference>
<dbReference type="RefSeq" id="WP_273942101.1">
    <property type="nucleotide sequence ID" value="NZ_CP097263.1"/>
</dbReference>
<evidence type="ECO:0000256" key="1">
    <source>
        <dbReference type="ARBA" id="ARBA00008791"/>
    </source>
</evidence>
<sequence>MTSNVAGRPVVAAVDGSDSALDAVRWAADEATRRGLSLHLMHIVEVSALAYAGAFGLSKDFFEAMRESGRHYLDDAVTAAGKLHPELPVTAEVVDGSPIPALVDASQQAAMIALGSRGLGGFPGMMTGSTAIATIARAHCPVVVVRGEQPDPAGPVVVGVDGSPTSESALALAFEEASFRGVELVAVHGWSEFAIPDASSFAQRFGVDWDAVQRSQEEQLAERLAGYGEKHPDVTVRRVVKGRRARQLLLDNARGAQLVVVGSRGRSELGGLLLGSTSQALIHHAPCPVLVVRAQS</sequence>
<accession>A0ABV6MNL2</accession>
<dbReference type="EMBL" id="JBHLUD010000002">
    <property type="protein sequence ID" value="MFC0541866.1"/>
    <property type="molecule type" value="Genomic_DNA"/>
</dbReference>
<reference evidence="5 6" key="1">
    <citation type="submission" date="2024-09" db="EMBL/GenBank/DDBJ databases">
        <authorList>
            <person name="Sun Q."/>
            <person name="Mori K."/>
        </authorList>
    </citation>
    <scope>NUCLEOTIDE SEQUENCE [LARGE SCALE GENOMIC DNA]</scope>
    <source>
        <strain evidence="5 6">TBRC 1432</strain>
    </source>
</reference>
<evidence type="ECO:0000256" key="2">
    <source>
        <dbReference type="ARBA" id="ARBA00022741"/>
    </source>
</evidence>
<dbReference type="SUPFAM" id="SSF52402">
    <property type="entry name" value="Adenine nucleotide alpha hydrolases-like"/>
    <property type="match status" value="2"/>
</dbReference>
<keyword evidence="6" id="KW-1185">Reference proteome</keyword>
<gene>
    <name evidence="5" type="ORF">ACFFH7_10265</name>
</gene>
<proteinExistence type="inferred from homology"/>
<dbReference type="InterPro" id="IPR006016">
    <property type="entry name" value="UspA"/>
</dbReference>
<comment type="caution">
    <text evidence="5">The sequence shown here is derived from an EMBL/GenBank/DDBJ whole genome shotgun (WGS) entry which is preliminary data.</text>
</comment>
<keyword evidence="3" id="KW-0067">ATP-binding</keyword>
<protein>
    <submittedName>
        <fullName evidence="5">Universal stress protein</fullName>
    </submittedName>
</protein>
<dbReference type="Pfam" id="PF00582">
    <property type="entry name" value="Usp"/>
    <property type="match status" value="2"/>
</dbReference>
<keyword evidence="2" id="KW-0547">Nucleotide-binding</keyword>
<dbReference type="PANTHER" id="PTHR46268:SF27">
    <property type="entry name" value="UNIVERSAL STRESS PROTEIN RV2623"/>
    <property type="match status" value="1"/>
</dbReference>